<reference evidence="1" key="1">
    <citation type="journal article" date="2021" name="Sci. Adv.">
        <title>The American lobster genome reveals insights on longevity, neural, and immune adaptations.</title>
        <authorList>
            <person name="Polinski J.M."/>
            <person name="Zimin A.V."/>
            <person name="Clark K.F."/>
            <person name="Kohn A.B."/>
            <person name="Sadowski N."/>
            <person name="Timp W."/>
            <person name="Ptitsyn A."/>
            <person name="Khanna P."/>
            <person name="Romanova D.Y."/>
            <person name="Williams P."/>
            <person name="Greenwood S.J."/>
            <person name="Moroz L.L."/>
            <person name="Walt D.R."/>
            <person name="Bodnar A.G."/>
        </authorList>
    </citation>
    <scope>NUCLEOTIDE SEQUENCE</scope>
    <source>
        <strain evidence="1">GMGI-L3</strain>
    </source>
</reference>
<dbReference type="AlphaFoldDB" id="A0A8J5JGH4"/>
<sequence>TVVEDNLNCGGERNDLWWLKMLPGETMPDLSTDISANRRHQHLNRCIPEVMVLHWAAAMLALMEQNLNCGGERNDLWWLKMLPGETMPNLSTDISANRRHQHLNRCIPEVMVLCWVAAMLALM</sequence>
<evidence type="ECO:0000313" key="1">
    <source>
        <dbReference type="EMBL" id="KAG7156284.1"/>
    </source>
</evidence>
<comment type="caution">
    <text evidence="1">The sequence shown here is derived from an EMBL/GenBank/DDBJ whole genome shotgun (WGS) entry which is preliminary data.</text>
</comment>
<organism evidence="1 2">
    <name type="scientific">Homarus americanus</name>
    <name type="common">American lobster</name>
    <dbReference type="NCBI Taxonomy" id="6706"/>
    <lineage>
        <taxon>Eukaryota</taxon>
        <taxon>Metazoa</taxon>
        <taxon>Ecdysozoa</taxon>
        <taxon>Arthropoda</taxon>
        <taxon>Crustacea</taxon>
        <taxon>Multicrustacea</taxon>
        <taxon>Malacostraca</taxon>
        <taxon>Eumalacostraca</taxon>
        <taxon>Eucarida</taxon>
        <taxon>Decapoda</taxon>
        <taxon>Pleocyemata</taxon>
        <taxon>Astacidea</taxon>
        <taxon>Nephropoidea</taxon>
        <taxon>Nephropidae</taxon>
        <taxon>Homarus</taxon>
    </lineage>
</organism>
<dbReference type="Proteomes" id="UP000747542">
    <property type="component" value="Unassembled WGS sequence"/>
</dbReference>
<accession>A0A8J5JGH4</accession>
<evidence type="ECO:0000313" key="2">
    <source>
        <dbReference type="Proteomes" id="UP000747542"/>
    </source>
</evidence>
<protein>
    <submittedName>
        <fullName evidence="1">Uncharacterized protein</fullName>
    </submittedName>
</protein>
<gene>
    <name evidence="1" type="ORF">Hamer_G006004</name>
</gene>
<dbReference type="EMBL" id="JAHLQT010039184">
    <property type="protein sequence ID" value="KAG7156284.1"/>
    <property type="molecule type" value="Genomic_DNA"/>
</dbReference>
<feature type="non-terminal residue" evidence="1">
    <location>
        <position position="123"/>
    </location>
</feature>
<feature type="non-terminal residue" evidence="1">
    <location>
        <position position="1"/>
    </location>
</feature>
<keyword evidence="2" id="KW-1185">Reference proteome</keyword>
<name>A0A8J5JGH4_HOMAM</name>
<proteinExistence type="predicted"/>